<sequence length="119" mass="13410">MNTFPEIAAPNISSASNCSESFTESMADSTISTTTDANYKITRPRTTKMISTWSFSWVALSDDDYVLLKAFWQQVGKFASFSWINPIDGQSYVVRFSGDFSFQHNHPAGWQGTLKFEEV</sequence>
<comment type="caution">
    <text evidence="1">The sequence shown here is derived from an EMBL/GenBank/DDBJ whole genome shotgun (WGS) entry which is preliminary data.</text>
</comment>
<proteinExistence type="predicted"/>
<dbReference type="RefSeq" id="WP_307224223.1">
    <property type="nucleotide sequence ID" value="NZ_CP116940.1"/>
</dbReference>
<protein>
    <submittedName>
        <fullName evidence="1">Uncharacterized protein</fullName>
    </submittedName>
</protein>
<dbReference type="Proteomes" id="UP001239167">
    <property type="component" value="Unassembled WGS sequence"/>
</dbReference>
<organism evidence="1 2">
    <name type="scientific">Pectinatus haikarae</name>
    <dbReference type="NCBI Taxonomy" id="349096"/>
    <lineage>
        <taxon>Bacteria</taxon>
        <taxon>Bacillati</taxon>
        <taxon>Bacillota</taxon>
        <taxon>Negativicutes</taxon>
        <taxon>Selenomonadales</taxon>
        <taxon>Selenomonadaceae</taxon>
        <taxon>Pectinatus</taxon>
    </lineage>
</organism>
<evidence type="ECO:0000313" key="1">
    <source>
        <dbReference type="EMBL" id="MDQ0204065.1"/>
    </source>
</evidence>
<name>A0ABT9Y8A6_9FIRM</name>
<keyword evidence="2" id="KW-1185">Reference proteome</keyword>
<reference evidence="1 2" key="1">
    <citation type="submission" date="2023-07" db="EMBL/GenBank/DDBJ databases">
        <title>Genomic Encyclopedia of Type Strains, Phase IV (KMG-IV): sequencing the most valuable type-strain genomes for metagenomic binning, comparative biology and taxonomic classification.</title>
        <authorList>
            <person name="Goeker M."/>
        </authorList>
    </citation>
    <scope>NUCLEOTIDE SEQUENCE [LARGE SCALE GENOMIC DNA]</scope>
    <source>
        <strain evidence="1 2">DSM 16980</strain>
    </source>
</reference>
<evidence type="ECO:0000313" key="2">
    <source>
        <dbReference type="Proteomes" id="UP001239167"/>
    </source>
</evidence>
<dbReference type="EMBL" id="JAUSUE010000012">
    <property type="protein sequence ID" value="MDQ0204065.1"/>
    <property type="molecule type" value="Genomic_DNA"/>
</dbReference>
<accession>A0ABT9Y8A6</accession>
<gene>
    <name evidence="1" type="ORF">J2S01_001787</name>
</gene>